<name>A0A6H5HXM6_9HYME</name>
<feature type="compositionally biased region" description="Polar residues" evidence="1">
    <location>
        <begin position="87"/>
        <end position="99"/>
    </location>
</feature>
<feature type="compositionally biased region" description="Basic and acidic residues" evidence="1">
    <location>
        <begin position="35"/>
        <end position="47"/>
    </location>
</feature>
<dbReference type="Proteomes" id="UP000479190">
    <property type="component" value="Unassembled WGS sequence"/>
</dbReference>
<evidence type="ECO:0000313" key="3">
    <source>
        <dbReference type="Proteomes" id="UP000479190"/>
    </source>
</evidence>
<organism evidence="2 3">
    <name type="scientific">Trichogramma brassicae</name>
    <dbReference type="NCBI Taxonomy" id="86971"/>
    <lineage>
        <taxon>Eukaryota</taxon>
        <taxon>Metazoa</taxon>
        <taxon>Ecdysozoa</taxon>
        <taxon>Arthropoda</taxon>
        <taxon>Hexapoda</taxon>
        <taxon>Insecta</taxon>
        <taxon>Pterygota</taxon>
        <taxon>Neoptera</taxon>
        <taxon>Endopterygota</taxon>
        <taxon>Hymenoptera</taxon>
        <taxon>Apocrita</taxon>
        <taxon>Proctotrupomorpha</taxon>
        <taxon>Chalcidoidea</taxon>
        <taxon>Trichogrammatidae</taxon>
        <taxon>Trichogramma</taxon>
    </lineage>
</organism>
<dbReference type="EMBL" id="CADCXV010000496">
    <property type="protein sequence ID" value="CAB0030527.1"/>
    <property type="molecule type" value="Genomic_DNA"/>
</dbReference>
<evidence type="ECO:0000313" key="2">
    <source>
        <dbReference type="EMBL" id="CAB0030527.1"/>
    </source>
</evidence>
<reference evidence="2 3" key="1">
    <citation type="submission" date="2020-02" db="EMBL/GenBank/DDBJ databases">
        <authorList>
            <person name="Ferguson B K."/>
        </authorList>
    </citation>
    <scope>NUCLEOTIDE SEQUENCE [LARGE SCALE GENOMIC DNA]</scope>
</reference>
<accession>A0A6H5HXM6</accession>
<protein>
    <submittedName>
        <fullName evidence="2">Uncharacterized protein</fullName>
    </submittedName>
</protein>
<dbReference type="AlphaFoldDB" id="A0A6H5HXM6"/>
<proteinExistence type="predicted"/>
<evidence type="ECO:0000256" key="1">
    <source>
        <dbReference type="SAM" id="MobiDB-lite"/>
    </source>
</evidence>
<gene>
    <name evidence="2" type="ORF">TBRA_LOCUS2525</name>
</gene>
<keyword evidence="3" id="KW-1185">Reference proteome</keyword>
<feature type="compositionally biased region" description="Polar residues" evidence="1">
    <location>
        <begin position="170"/>
        <end position="186"/>
    </location>
</feature>
<sequence length="203" mass="22777">MQRAERLVCEILFSEFSKKKPHCRSLREKSLAMRESSLRMRDVEEQSKNSTILTPRESRRASFSNSTEGTEKPAGGEDTNEGRALVSSGTTRALQTNVSKAEGERMIRCARGRTSFTPIRGSTLYPCACSARKETKDFKEQDEREMGLAGTSRIFCRCISTWRQRWKSHTCATSGGTGPSEYSTPTAEEKIRNLHPCRPSGRA</sequence>
<feature type="region of interest" description="Disordered" evidence="1">
    <location>
        <begin position="169"/>
        <end position="203"/>
    </location>
</feature>
<feature type="region of interest" description="Disordered" evidence="1">
    <location>
        <begin position="35"/>
        <end position="101"/>
    </location>
</feature>